<dbReference type="Gene3D" id="3.90.25.10">
    <property type="entry name" value="UDP-galactose 4-epimerase, domain 1"/>
    <property type="match status" value="1"/>
</dbReference>
<sequence length="723" mass="78911">MKPLNFWGGVECTVNRVGDDYLDQMRRSGHQDRLDDIDLFADLGLTALRFPVLWERVRPADRTEPDWSWSDARLDRLSARGVRPIVGLVHHGSGPAHTSLLDDGFAAGLGNFAAEVAERYPWVVDWTPVNEPLTTARFSGLYGHWYPHHRDERSFWRALLTQVDGTRAAMKAVRRINRRARLIQTDDLGRTYATVRMAQQAAFDNLRRWAGWDLLFGRVTPHHPLWARLDRMGLGDRLRAIADDPCPPDVVGVNHYLTSDRFLDHRVERYPVHTHGSNDQIAYADTEAVRALDPPPAGLAGVLREAWQRYGTPIALTEVHNGCTREEQLRWVAEAWDTASALREEGIAIEAVTAWALLGSHDWNKLLTAPGLYEPGVFDVGKGAPRSTALATLWRGLPTGAARHPVVAAPGWWRRPDRLTHVPLSRPAPATRTPEEQDGTGPLLICGASGTLGQAFAQACVARGIDHVVTRRDALDLERPDRIAAALDAYRPWGVVNATGWVRVDEAETEEAACRRINTEAAITLGRACAGRGIPCLSFSSDLVFDGSATRPYVESDAPRPLNAYGSSKAAMEQVCSVLPGGMVVRTAAFFAPFDTQNFVWAALDALAANRPFAAAGDQIVTPSSVPALVDAALDLFIDGAEGIWHLAGETAVSWAAFARHVAAAAGYDPDLVQTVPGATLGLKAVRPAYAALGSERTISLGGLGETIGALVERHRRRTARAA</sequence>
<dbReference type="InterPro" id="IPR001360">
    <property type="entry name" value="Glyco_hydro_1"/>
</dbReference>
<evidence type="ECO:0000256" key="6">
    <source>
        <dbReference type="RuleBase" id="RU364082"/>
    </source>
</evidence>
<dbReference type="AlphaFoldDB" id="A0A7W9BPX6"/>
<evidence type="ECO:0000256" key="3">
    <source>
        <dbReference type="ARBA" id="ARBA00012929"/>
    </source>
</evidence>
<dbReference type="Pfam" id="PF00232">
    <property type="entry name" value="Glyco_hydro_1"/>
    <property type="match status" value="1"/>
</dbReference>
<dbReference type="Gene3D" id="3.20.20.80">
    <property type="entry name" value="Glycosidases"/>
    <property type="match status" value="1"/>
</dbReference>
<dbReference type="CDD" id="cd05254">
    <property type="entry name" value="dTDP_HR_like_SDR_e"/>
    <property type="match status" value="1"/>
</dbReference>
<proteinExistence type="inferred from homology"/>
<feature type="domain" description="RmlD-like substrate binding" evidence="7">
    <location>
        <begin position="443"/>
        <end position="699"/>
    </location>
</feature>
<dbReference type="GO" id="GO:0019305">
    <property type="term" value="P:dTDP-rhamnose biosynthetic process"/>
    <property type="evidence" value="ECO:0007669"/>
    <property type="project" value="UniProtKB-UniPathway"/>
</dbReference>
<dbReference type="GO" id="GO:0005975">
    <property type="term" value="P:carbohydrate metabolic process"/>
    <property type="evidence" value="ECO:0007669"/>
    <property type="project" value="InterPro"/>
</dbReference>
<comment type="function">
    <text evidence="6">Catalyzes the reduction of dTDP-6-deoxy-L-lyxo-4-hexulose to yield dTDP-L-rhamnose.</text>
</comment>
<dbReference type="Gene3D" id="3.40.50.720">
    <property type="entry name" value="NAD(P)-binding Rossmann-like Domain"/>
    <property type="match status" value="1"/>
</dbReference>
<dbReference type="EC" id="1.1.1.133" evidence="3 6"/>
<evidence type="ECO:0000256" key="1">
    <source>
        <dbReference type="ARBA" id="ARBA00004781"/>
    </source>
</evidence>
<name>A0A7W9BPX6_9SPHN</name>
<dbReference type="Proteomes" id="UP000546701">
    <property type="component" value="Unassembled WGS sequence"/>
</dbReference>
<evidence type="ECO:0000256" key="5">
    <source>
        <dbReference type="ARBA" id="ARBA00048200"/>
    </source>
</evidence>
<keyword evidence="9" id="KW-1185">Reference proteome</keyword>
<dbReference type="SUPFAM" id="SSF51445">
    <property type="entry name" value="(Trans)glycosidases"/>
    <property type="match status" value="1"/>
</dbReference>
<dbReference type="PANTHER" id="PTHR10491:SF4">
    <property type="entry name" value="METHIONINE ADENOSYLTRANSFERASE 2 SUBUNIT BETA"/>
    <property type="match status" value="1"/>
</dbReference>
<comment type="cofactor">
    <cofactor evidence="6">
        <name>Mg(2+)</name>
        <dbReference type="ChEBI" id="CHEBI:18420"/>
    </cofactor>
    <text evidence="6">Binds 1 Mg(2+) ion per monomer.</text>
</comment>
<organism evidence="8 9">
    <name type="scientific">Sphingomonas prati</name>
    <dbReference type="NCBI Taxonomy" id="1843237"/>
    <lineage>
        <taxon>Bacteria</taxon>
        <taxon>Pseudomonadati</taxon>
        <taxon>Pseudomonadota</taxon>
        <taxon>Alphaproteobacteria</taxon>
        <taxon>Sphingomonadales</taxon>
        <taxon>Sphingomonadaceae</taxon>
        <taxon>Sphingomonas</taxon>
    </lineage>
</organism>
<keyword evidence="6 8" id="KW-0560">Oxidoreductase</keyword>
<dbReference type="GO" id="GO:0005829">
    <property type="term" value="C:cytosol"/>
    <property type="evidence" value="ECO:0007669"/>
    <property type="project" value="TreeGrafter"/>
</dbReference>
<dbReference type="GO" id="GO:0008831">
    <property type="term" value="F:dTDP-4-dehydrorhamnose reductase activity"/>
    <property type="evidence" value="ECO:0007669"/>
    <property type="project" value="UniProtKB-EC"/>
</dbReference>
<reference evidence="8 9" key="1">
    <citation type="submission" date="2020-08" db="EMBL/GenBank/DDBJ databases">
        <title>Genomic Encyclopedia of Type Strains, Phase IV (KMG-IV): sequencing the most valuable type-strain genomes for metagenomic binning, comparative biology and taxonomic classification.</title>
        <authorList>
            <person name="Goeker M."/>
        </authorList>
    </citation>
    <scope>NUCLEOTIDE SEQUENCE [LARGE SCALE GENOMIC DNA]</scope>
    <source>
        <strain evidence="8 9">DSM 103336</strain>
    </source>
</reference>
<dbReference type="GO" id="GO:0004553">
    <property type="term" value="F:hydrolase activity, hydrolyzing O-glycosyl compounds"/>
    <property type="evidence" value="ECO:0007669"/>
    <property type="project" value="InterPro"/>
</dbReference>
<comment type="catalytic activity">
    <reaction evidence="5 6">
        <text>dTDP-beta-L-rhamnose + NADP(+) = dTDP-4-dehydro-beta-L-rhamnose + NADPH + H(+)</text>
        <dbReference type="Rhea" id="RHEA:21796"/>
        <dbReference type="ChEBI" id="CHEBI:15378"/>
        <dbReference type="ChEBI" id="CHEBI:57510"/>
        <dbReference type="ChEBI" id="CHEBI:57783"/>
        <dbReference type="ChEBI" id="CHEBI:58349"/>
        <dbReference type="ChEBI" id="CHEBI:62830"/>
        <dbReference type="EC" id="1.1.1.133"/>
    </reaction>
</comment>
<keyword evidence="6" id="KW-0521">NADP</keyword>
<dbReference type="InterPro" id="IPR029903">
    <property type="entry name" value="RmlD-like-bd"/>
</dbReference>
<dbReference type="RefSeq" id="WP_157175009.1">
    <property type="nucleotide sequence ID" value="NZ_BMJP01000001.1"/>
</dbReference>
<dbReference type="InterPro" id="IPR017853">
    <property type="entry name" value="GH"/>
</dbReference>
<evidence type="ECO:0000313" key="8">
    <source>
        <dbReference type="EMBL" id="MBB5728016.1"/>
    </source>
</evidence>
<evidence type="ECO:0000256" key="2">
    <source>
        <dbReference type="ARBA" id="ARBA00010944"/>
    </source>
</evidence>
<accession>A0A7W9BPX6</accession>
<dbReference type="InterPro" id="IPR036291">
    <property type="entry name" value="NAD(P)-bd_dom_sf"/>
</dbReference>
<dbReference type="PANTHER" id="PTHR10491">
    <property type="entry name" value="DTDP-4-DEHYDRORHAMNOSE REDUCTASE"/>
    <property type="match status" value="1"/>
</dbReference>
<gene>
    <name evidence="8" type="ORF">FHS99_000472</name>
</gene>
<dbReference type="SUPFAM" id="SSF51735">
    <property type="entry name" value="NAD(P)-binding Rossmann-fold domains"/>
    <property type="match status" value="1"/>
</dbReference>
<comment type="pathway">
    <text evidence="1 6">Carbohydrate biosynthesis; dTDP-L-rhamnose biosynthesis.</text>
</comment>
<comment type="caution">
    <text evidence="8">The sequence shown here is derived from an EMBL/GenBank/DDBJ whole genome shotgun (WGS) entry which is preliminary data.</text>
</comment>
<dbReference type="EMBL" id="JACIJR010000001">
    <property type="protein sequence ID" value="MBB5728016.1"/>
    <property type="molecule type" value="Genomic_DNA"/>
</dbReference>
<dbReference type="OrthoDB" id="9803892at2"/>
<evidence type="ECO:0000259" key="7">
    <source>
        <dbReference type="Pfam" id="PF04321"/>
    </source>
</evidence>
<dbReference type="Pfam" id="PF04321">
    <property type="entry name" value="RmlD_sub_bind"/>
    <property type="match status" value="1"/>
</dbReference>
<evidence type="ECO:0000256" key="4">
    <source>
        <dbReference type="ARBA" id="ARBA00017099"/>
    </source>
</evidence>
<comment type="similarity">
    <text evidence="2 6">Belongs to the dTDP-4-dehydrorhamnose reductase family.</text>
</comment>
<dbReference type="UniPathway" id="UPA00124"/>
<protein>
    <recommendedName>
        <fullName evidence="4 6">dTDP-4-dehydrorhamnose reductase</fullName>
        <ecNumber evidence="3 6">1.1.1.133</ecNumber>
    </recommendedName>
</protein>
<evidence type="ECO:0000313" key="9">
    <source>
        <dbReference type="Proteomes" id="UP000546701"/>
    </source>
</evidence>
<dbReference type="InterPro" id="IPR005913">
    <property type="entry name" value="dTDP_dehydrorham_reduct"/>
</dbReference>